<reference evidence="3 4" key="1">
    <citation type="submission" date="2017-11" db="EMBL/GenBank/DDBJ databases">
        <title>Complete genome sequence of Spiroplasma clarkii CN-5 (DSM 19994).</title>
        <authorList>
            <person name="Tsai Y.-M."/>
            <person name="Chang A."/>
            <person name="Lo W.-S."/>
            <person name="Kuo C.-H."/>
        </authorList>
    </citation>
    <scope>NUCLEOTIDE SEQUENCE [LARGE SCALE GENOMIC DNA]</scope>
    <source>
        <strain evidence="3 4">CN-5</strain>
    </source>
</reference>
<keyword evidence="1" id="KW-0175">Coiled coil</keyword>
<dbReference type="OrthoDB" id="387750at2"/>
<dbReference type="RefSeq" id="WP_100254316.1">
    <property type="nucleotide sequence ID" value="NZ_CP015819.1"/>
</dbReference>
<keyword evidence="2" id="KW-0732">Signal</keyword>
<gene>
    <name evidence="3" type="ORF">SCLAR_v1c04290</name>
</gene>
<evidence type="ECO:0000256" key="1">
    <source>
        <dbReference type="SAM" id="Coils"/>
    </source>
</evidence>
<dbReference type="PROSITE" id="PS51257">
    <property type="entry name" value="PROKAR_LIPOPROTEIN"/>
    <property type="match status" value="1"/>
</dbReference>
<feature type="coiled-coil region" evidence="1">
    <location>
        <begin position="43"/>
        <end position="77"/>
    </location>
</feature>
<dbReference type="NCBIfam" id="NF038029">
    <property type="entry name" value="LP_plasma"/>
    <property type="match status" value="1"/>
</dbReference>
<dbReference type="KEGG" id="scla:SCLARK_00668"/>
<dbReference type="EMBL" id="CP024870">
    <property type="protein sequence ID" value="ATX70753.1"/>
    <property type="molecule type" value="Genomic_DNA"/>
</dbReference>
<evidence type="ECO:0000313" key="4">
    <source>
        <dbReference type="Proteomes" id="UP000231179"/>
    </source>
</evidence>
<dbReference type="InterPro" id="IPR054816">
    <property type="entry name" value="Lipoprotein_mollicutes-type_CS"/>
</dbReference>
<name>A0A1Y0L027_9MOLU</name>
<sequence>MKKLLSLFGAIGMVATASTSVIACTNTEGSSLPKNPSTKEEIIALINNNVKDLVAKMDEINDEVMAILDEYEDWEGDEPIFIVPAFKEKQVMQDALIGLLSQYAFSAKVAQYICTLDVADQKTFFGEHKVNLEKISFVIIFPEIKLANGILQEKVNTFVTSLFDDDFEDIASATDKTKEQFKKIAAWVMENKFSTSS</sequence>
<accession>A0A1Y0L027</accession>
<keyword evidence="4" id="KW-1185">Reference proteome</keyword>
<dbReference type="AlphaFoldDB" id="A0A1Y0L027"/>
<protein>
    <recommendedName>
        <fullName evidence="5">Lipoprotein</fullName>
    </recommendedName>
</protein>
<evidence type="ECO:0000313" key="3">
    <source>
        <dbReference type="EMBL" id="ATX70753.1"/>
    </source>
</evidence>
<organism evidence="3 4">
    <name type="scientific">Spiroplasma clarkii</name>
    <dbReference type="NCBI Taxonomy" id="2139"/>
    <lineage>
        <taxon>Bacteria</taxon>
        <taxon>Bacillati</taxon>
        <taxon>Mycoplasmatota</taxon>
        <taxon>Mollicutes</taxon>
        <taxon>Entomoplasmatales</taxon>
        <taxon>Spiroplasmataceae</taxon>
        <taxon>Spiroplasma</taxon>
    </lineage>
</organism>
<dbReference type="Proteomes" id="UP000231179">
    <property type="component" value="Chromosome"/>
</dbReference>
<evidence type="ECO:0000256" key="2">
    <source>
        <dbReference type="SAM" id="SignalP"/>
    </source>
</evidence>
<feature type="signal peptide" evidence="2">
    <location>
        <begin position="1"/>
        <end position="23"/>
    </location>
</feature>
<proteinExistence type="predicted"/>
<feature type="chain" id="PRO_5012620857" description="Lipoprotein" evidence="2">
    <location>
        <begin position="24"/>
        <end position="197"/>
    </location>
</feature>
<evidence type="ECO:0008006" key="5">
    <source>
        <dbReference type="Google" id="ProtNLM"/>
    </source>
</evidence>